<dbReference type="AlphaFoldDB" id="A0AA45L8Y1"/>
<reference evidence="2" key="1">
    <citation type="submission" date="2021-04" db="EMBL/GenBank/DDBJ databases">
        <title>Genomic sequence of Actinosynnema pretiosum subsp. pretiosum ATCC 31280 (C-14919).</title>
        <authorList>
            <person name="Bai L."/>
            <person name="Wang X."/>
            <person name="Xiao Y."/>
        </authorList>
    </citation>
    <scope>NUCLEOTIDE SEQUENCE</scope>
    <source>
        <strain evidence="2">ATCC 31280</strain>
    </source>
</reference>
<protein>
    <submittedName>
        <fullName evidence="2">Uncharacterized protein</fullName>
    </submittedName>
</protein>
<sequence length="58" mass="6111">MDRQALGRPAARRPVAQQGGEPLRYGVVREGTALRLLAGTTVPVPALHADHPSGRSAQ</sequence>
<gene>
    <name evidence="2" type="ORF">KCV87_04370</name>
</gene>
<dbReference type="EMBL" id="CP073249">
    <property type="protein sequence ID" value="QUF05345.1"/>
    <property type="molecule type" value="Genomic_DNA"/>
</dbReference>
<evidence type="ECO:0000313" key="3">
    <source>
        <dbReference type="Proteomes" id="UP000677152"/>
    </source>
</evidence>
<accession>A0AA45L8Y1</accession>
<proteinExistence type="predicted"/>
<feature type="region of interest" description="Disordered" evidence="1">
    <location>
        <begin position="1"/>
        <end position="23"/>
    </location>
</feature>
<name>A0AA45L8Y1_9PSEU</name>
<dbReference type="Proteomes" id="UP000677152">
    <property type="component" value="Chromosome"/>
</dbReference>
<organism evidence="2 3">
    <name type="scientific">Actinosynnema pretiosum subsp. pretiosum</name>
    <dbReference type="NCBI Taxonomy" id="103721"/>
    <lineage>
        <taxon>Bacteria</taxon>
        <taxon>Bacillati</taxon>
        <taxon>Actinomycetota</taxon>
        <taxon>Actinomycetes</taxon>
        <taxon>Pseudonocardiales</taxon>
        <taxon>Pseudonocardiaceae</taxon>
        <taxon>Actinosynnema</taxon>
    </lineage>
</organism>
<evidence type="ECO:0000256" key="1">
    <source>
        <dbReference type="SAM" id="MobiDB-lite"/>
    </source>
</evidence>
<evidence type="ECO:0000313" key="2">
    <source>
        <dbReference type="EMBL" id="QUF05345.1"/>
    </source>
</evidence>